<feature type="compositionally biased region" description="Basic residues" evidence="1">
    <location>
        <begin position="271"/>
        <end position="285"/>
    </location>
</feature>
<dbReference type="AlphaFoldDB" id="A0A8J5N377"/>
<comment type="caution">
    <text evidence="2">The sequence shown here is derived from an EMBL/GenBank/DDBJ whole genome shotgun (WGS) entry which is preliminary data.</text>
</comment>
<feature type="compositionally biased region" description="Low complexity" evidence="1">
    <location>
        <begin position="172"/>
        <end position="202"/>
    </location>
</feature>
<dbReference type="Proteomes" id="UP000747542">
    <property type="component" value="Unassembled WGS sequence"/>
</dbReference>
<dbReference type="EMBL" id="JAHLQT010011213">
    <property type="protein sequence ID" value="KAG7172421.1"/>
    <property type="molecule type" value="Genomic_DNA"/>
</dbReference>
<accession>A0A8J5N377</accession>
<name>A0A8J5N377_HOMAM</name>
<gene>
    <name evidence="2" type="ORF">Hamer_G028859</name>
</gene>
<protein>
    <submittedName>
        <fullName evidence="2">Uncharacterized protein</fullName>
    </submittedName>
</protein>
<keyword evidence="3" id="KW-1185">Reference proteome</keyword>
<sequence>MTVIGGVADWLGYRGVPTKPANQPSSPPDRGPQCIYTKREVPKEARAEETYRCGAVDPWPGPLYSLSWWKDGSQFYRASVAYSIGNPATVFALPGIKVKIRLLPALSWSGTRSATTQERCWGQLYCAESSPTPVFTWFINGLQPLQVEDGYRRCWRSPKRPTSPGLPPPGSPSDSRGTTSPTTRSTLPNSTTPFTTTDTSTNAQRRLQRHHQPPTPSALPCHHNVSYVTTTWEESKGEMQPRRHDRDSKKLIAHRQAHAGQDCPQEVVHISRPHHDRRLRRSMTE</sequence>
<evidence type="ECO:0000313" key="2">
    <source>
        <dbReference type="EMBL" id="KAG7172421.1"/>
    </source>
</evidence>
<evidence type="ECO:0000256" key="1">
    <source>
        <dbReference type="SAM" id="MobiDB-lite"/>
    </source>
</evidence>
<reference evidence="2" key="1">
    <citation type="journal article" date="2021" name="Sci. Adv.">
        <title>The American lobster genome reveals insights on longevity, neural, and immune adaptations.</title>
        <authorList>
            <person name="Polinski J.M."/>
            <person name="Zimin A.V."/>
            <person name="Clark K.F."/>
            <person name="Kohn A.B."/>
            <person name="Sadowski N."/>
            <person name="Timp W."/>
            <person name="Ptitsyn A."/>
            <person name="Khanna P."/>
            <person name="Romanova D.Y."/>
            <person name="Williams P."/>
            <person name="Greenwood S.J."/>
            <person name="Moroz L.L."/>
            <person name="Walt D.R."/>
            <person name="Bodnar A.G."/>
        </authorList>
    </citation>
    <scope>NUCLEOTIDE SEQUENCE</scope>
    <source>
        <strain evidence="2">GMGI-L3</strain>
    </source>
</reference>
<proteinExistence type="predicted"/>
<feature type="compositionally biased region" description="Basic and acidic residues" evidence="1">
    <location>
        <begin position="233"/>
        <end position="250"/>
    </location>
</feature>
<feature type="region of interest" description="Disordered" evidence="1">
    <location>
        <begin position="154"/>
        <end position="285"/>
    </location>
</feature>
<evidence type="ECO:0000313" key="3">
    <source>
        <dbReference type="Proteomes" id="UP000747542"/>
    </source>
</evidence>
<organism evidence="2 3">
    <name type="scientific">Homarus americanus</name>
    <name type="common">American lobster</name>
    <dbReference type="NCBI Taxonomy" id="6706"/>
    <lineage>
        <taxon>Eukaryota</taxon>
        <taxon>Metazoa</taxon>
        <taxon>Ecdysozoa</taxon>
        <taxon>Arthropoda</taxon>
        <taxon>Crustacea</taxon>
        <taxon>Multicrustacea</taxon>
        <taxon>Malacostraca</taxon>
        <taxon>Eumalacostraca</taxon>
        <taxon>Eucarida</taxon>
        <taxon>Decapoda</taxon>
        <taxon>Pleocyemata</taxon>
        <taxon>Astacidea</taxon>
        <taxon>Nephropoidea</taxon>
        <taxon>Nephropidae</taxon>
        <taxon>Homarus</taxon>
    </lineage>
</organism>